<dbReference type="InterPro" id="IPR048751">
    <property type="entry name" value="CCDC138_CC"/>
</dbReference>
<dbReference type="InterPro" id="IPR011993">
    <property type="entry name" value="PH-like_dom_sf"/>
</dbReference>
<feature type="region of interest" description="Disordered" evidence="26">
    <location>
        <begin position="913"/>
        <end position="956"/>
    </location>
</feature>
<evidence type="ECO:0000256" key="6">
    <source>
        <dbReference type="ARBA" id="ARBA00022553"/>
    </source>
</evidence>
<dbReference type="InterPro" id="IPR001876">
    <property type="entry name" value="Znf_RanBP2"/>
</dbReference>
<dbReference type="GO" id="GO:0003723">
    <property type="term" value="F:RNA binding"/>
    <property type="evidence" value="ECO:0007669"/>
    <property type="project" value="UniProtKB-KW"/>
</dbReference>
<dbReference type="PROSITE" id="PS50072">
    <property type="entry name" value="CSA_PPIASE_2"/>
    <property type="match status" value="1"/>
</dbReference>
<reference evidence="31" key="1">
    <citation type="journal article" date="2013" name="Nat. Genet.">
        <title>The draft genomes of soft-shell turtle and green sea turtle yield insights into the development and evolution of the turtle-specific body plan.</title>
        <authorList>
            <person name="Wang Z."/>
            <person name="Pascual-Anaya J."/>
            <person name="Zadissa A."/>
            <person name="Li W."/>
            <person name="Niimura Y."/>
            <person name="Huang Z."/>
            <person name="Li C."/>
            <person name="White S."/>
            <person name="Xiong Z."/>
            <person name="Fang D."/>
            <person name="Wang B."/>
            <person name="Ming Y."/>
            <person name="Chen Y."/>
            <person name="Zheng Y."/>
            <person name="Kuraku S."/>
            <person name="Pignatelli M."/>
            <person name="Herrero J."/>
            <person name="Beal K."/>
            <person name="Nozawa M."/>
            <person name="Li Q."/>
            <person name="Wang J."/>
            <person name="Zhang H."/>
            <person name="Yu L."/>
            <person name="Shigenobu S."/>
            <person name="Wang J."/>
            <person name="Liu J."/>
            <person name="Flicek P."/>
            <person name="Searle S."/>
            <person name="Wang J."/>
            <person name="Kuratani S."/>
            <person name="Yin Y."/>
            <person name="Aken B."/>
            <person name="Zhang G."/>
            <person name="Irie N."/>
        </authorList>
    </citation>
    <scope>NUCLEOTIDE SEQUENCE [LARGE SCALE GENOMIC DNA]</scope>
</reference>
<feature type="coiled-coil region" evidence="25">
    <location>
        <begin position="3442"/>
        <end position="3476"/>
    </location>
</feature>
<dbReference type="Pfam" id="PF00160">
    <property type="entry name" value="Pro_isomerase"/>
    <property type="match status" value="1"/>
</dbReference>
<dbReference type="PANTHER" id="PTHR23138:SF87">
    <property type="entry name" value="E3 SUMO-PROTEIN LIGASE RANBP2"/>
    <property type="match status" value="1"/>
</dbReference>
<feature type="compositionally biased region" description="Basic and acidic residues" evidence="26">
    <location>
        <begin position="2835"/>
        <end position="2849"/>
    </location>
</feature>
<evidence type="ECO:0000259" key="28">
    <source>
        <dbReference type="PROSITE" id="PS50196"/>
    </source>
</evidence>
<dbReference type="CDD" id="cd14685">
    <property type="entry name" value="RanBD3_RanBP2-like"/>
    <property type="match status" value="1"/>
</dbReference>
<dbReference type="SUPFAM" id="SSF48452">
    <property type="entry name" value="TPR-like"/>
    <property type="match status" value="1"/>
</dbReference>
<feature type="domain" description="RanBD1" evidence="28">
    <location>
        <begin position="2930"/>
        <end position="3065"/>
    </location>
</feature>
<comment type="subcellular location">
    <subcellularLocation>
        <location evidence="1">Nucleus membrane</location>
    </subcellularLocation>
    <subcellularLocation>
        <location evidence="2">Nucleus</location>
        <location evidence="2">Nuclear pore complex</location>
    </subcellularLocation>
</comment>
<dbReference type="STRING" id="8469.M7BTT7"/>
<evidence type="ECO:0000256" key="20">
    <source>
        <dbReference type="ARBA" id="ARBA00023242"/>
    </source>
</evidence>
<keyword evidence="17" id="KW-0906">Nuclear pore complex</keyword>
<feature type="coiled-coil region" evidence="25">
    <location>
        <begin position="2756"/>
        <end position="2783"/>
    </location>
</feature>
<dbReference type="SUPFAM" id="SSF90209">
    <property type="entry name" value="Ran binding protein zinc finger-like"/>
    <property type="match status" value="4"/>
</dbReference>
<dbReference type="FunFam" id="4.10.1060.10:FF:000003">
    <property type="entry name" value="E3 SUMO-protein ligase RanBP2"/>
    <property type="match status" value="4"/>
</dbReference>
<feature type="compositionally biased region" description="Polar residues" evidence="26">
    <location>
        <begin position="1735"/>
        <end position="1751"/>
    </location>
</feature>
<dbReference type="eggNOG" id="KOG0865">
    <property type="taxonomic scope" value="Eukaryota"/>
</dbReference>
<evidence type="ECO:0000256" key="25">
    <source>
        <dbReference type="SAM" id="Coils"/>
    </source>
</evidence>
<evidence type="ECO:0000256" key="13">
    <source>
        <dbReference type="ARBA" id="ARBA00022833"/>
    </source>
</evidence>
<dbReference type="GO" id="GO:0005737">
    <property type="term" value="C:cytoplasm"/>
    <property type="evidence" value="ECO:0007669"/>
    <property type="project" value="TreeGrafter"/>
</dbReference>
<evidence type="ECO:0000256" key="1">
    <source>
        <dbReference type="ARBA" id="ARBA00004126"/>
    </source>
</evidence>
<dbReference type="SUPFAM" id="SSF50891">
    <property type="entry name" value="Cyclophilin-like"/>
    <property type="match status" value="1"/>
</dbReference>
<evidence type="ECO:0000313" key="31">
    <source>
        <dbReference type="Proteomes" id="UP000031443"/>
    </source>
</evidence>
<dbReference type="GO" id="GO:0051028">
    <property type="term" value="P:mRNA transport"/>
    <property type="evidence" value="ECO:0007669"/>
    <property type="project" value="UniProtKB-KW"/>
</dbReference>
<dbReference type="GO" id="GO:0006457">
    <property type="term" value="P:protein folding"/>
    <property type="evidence" value="ECO:0007669"/>
    <property type="project" value="InterPro"/>
</dbReference>
<dbReference type="GO" id="GO:0003755">
    <property type="term" value="F:peptidyl-prolyl cis-trans isomerase activity"/>
    <property type="evidence" value="ECO:0007669"/>
    <property type="project" value="InterPro"/>
</dbReference>
<dbReference type="Gene3D" id="1.25.40.10">
    <property type="entry name" value="Tetratricopeptide repeat domain"/>
    <property type="match status" value="1"/>
</dbReference>
<dbReference type="GO" id="GO:0005643">
    <property type="term" value="C:nuclear pore"/>
    <property type="evidence" value="ECO:0007669"/>
    <property type="project" value="UniProtKB-SubCell"/>
</dbReference>
<evidence type="ECO:0000256" key="19">
    <source>
        <dbReference type="ARBA" id="ARBA00023157"/>
    </source>
</evidence>
<gene>
    <name evidence="30" type="ORF">UY3_02136</name>
</gene>
<keyword evidence="12" id="KW-0509">mRNA transport</keyword>
<feature type="compositionally biased region" description="Polar residues" evidence="26">
    <location>
        <begin position="2850"/>
        <end position="2859"/>
    </location>
</feature>
<feature type="compositionally biased region" description="Polar residues" evidence="26">
    <location>
        <begin position="935"/>
        <end position="950"/>
    </location>
</feature>
<sequence length="3826" mass="427704">MPQSPGFKPCSSCNRPVPVSDPHKSCLQCLGETHIKKHCRICQNFHPRTQKEHDICLRALLMQAALRPASEPVQPELAPSASTSVRSTLLAPGSSQHQSPYPVPKKKPKNMAPAKTDQESTDLGGGLPQSGADPRNLPCRIWLYIHAFALHYALIQQAQAHASFGSTTICKTLNFEPNSWDSAFGSALYPDFSGILCRHKICLCISCSDLTDEPIFLYTNSAVEVNENVYQKSMKGFFFAKLYYEAKEYELAKRYISTYLNVQERDPKAHKFLGQLYEAEDNIEKAVGCYKEQLLDCKGEDGWNQLFDLIQSELYARPDDVYVNIRLVELYRSNKRLKDAVAHCREAEKKITMRSSLQWCSCVVQTLKEYLESAQDSESEKSNWRNTNRDLLLAYSNLVVMTLSTRDVQESRESLASFDHALQSVKPYVNGNDELSVTFLEMRGHFYLYAGTLLLKMAQHSEKQWRAVSELAALCYLIAFQVPRPKTKLIKADQAGQDMLEMLACDRQSQSGHMLLNLSHGKQDFYKEIVESFANESGQSTLCDALFENGAPRERTFISTDNIRSVCIQGPDHVDLARYDIGAIRVHNGCLQHLTWLGLQWNSMSVLPAIRKWLKQLFHLPQETSRLETNAPETICILDLEVFLLGVIFTSHLQLQETFNTHYSSHQPQFLPLPVSKQLCSERQRSWWDAVYNLIHKKTIPGTAAKLRLLVQHEINTLRALGKHGLQPALIVHWAKCLHKTGSSLNSFYDQREYIGRSVYYWKKVLPMLEIIKKKKSVPEPIDPLFKHFHSADIQVSQVAEYEEEAYIAFAMLDAVDGKTEDALLALEAIKNVVSYWNLALIFQRKAEEIENDALSPQEQEECKSHLQKSRDYLLKIIDESFTDTSVIEKLPVSIETVKEMLETVIQELGDYGEEGSPGFKNGLSRTVDSEFKHSTPSPTKFSLSPSKSYKFSPKTPPRWAEDQKSLLQMICQQVEAIKNEMHEMKLNNSNSNLSSHRWPAEGYGTDTMSDGYQGTQNFHGAPLTVATTGPSVYYSQSPAYNSQYLLRTAATNVTPTKAPVYGMNRLTPQQHIYAYQQPMHTPPLQNTSACIFSQEMYGASLRFDSPATGLLSPRGGDEYYNYSVPQASTNPPLPEPGYFTKPSVGPLIPKSAESKVIEFGKSTFGQPVPAEGTKSSFTTPAQSTQPTTFKFNSNFKSNDGDFTFSSPQIVGQPPSAAFNSNESLLGLLTSDKPLQDDRYMGQRTVHDHTTGQRNAFSFGNKNISGISFTENMGQNQPKTSGFGKGDIFNFQDPGKPVFGTPSSDLANRSHETDGGSIHGADDDDDGPHFEPVVPLPDKVEVKTGEEDEEEFFCNRAKLFRFDTESKEWKERGIGNVKILRHKISGKIRLLMRREQILKICANHYINTDMKLQLNAGSDKSFVWHALDYADEFPKPEQLAIRFKTPEEAMLFKHKFEEVQNILRTSNVGTPAIQSVGTTREIANQDSKEPCKTTPGTLNFGFQFKKEEMWQCNVCSVKNSLTTSQCSACQAPIQNTSSSVKGPDGKSSFTVTSATSTPISFSFGREIPSTCTTSGFGEQFMLKEDQWACNVCLVQNEATDKNCSACQSPNPRNKEMHAVPLPETSAAFKPNTDTTHDKFGSVFAKKEGHWDCHVCFVRNEPTTSKCVSCQNPNRTNMPVFGQQASFKSGQGDVPKTTHNDFGAAFSKKEGQWDCSVCLVRNEARAVNCVACQNPNSPKQSNVSTSTIQASPTPGVGSTADASKPQKSGFEGLFARKEGQWDCNVCLVRNEGSSVTCAACQAPNPSNKPVADSPSTLTFALKSKFSEPAGGQLGTGFKCDLSEKGFKFGHAEQGKAPSSFNFQIPSDTEVKSGKEGFSFSMPVPAGGFKFGIQEPSKNITRKDEPPKESTNGFLNSGDEKEKKETPSKGVTGIQSHNVSNKQNSDLVFGQNSSTFTFADLAKTTSGEECQFGVKDPNFKGFSGAGEKLFSSQSSKVAHKANTSVDLEKEDDAYKTEDNDDIHFEPVVQMPEKVELVTGEEDETVLYSQRIKLFRFDPETSQWKERGVGNLKILKNEVNGKLRMLMRREQVLKVCANHWITTTMNLKSLSGSDKAWMWLASDFSDGDAKLEQLAAKFKTTEQAEEFKQKFEECQRLLLDIPLQTPHKLVDTGRTAQLIQKAEEMKSGLKDLKTFLTDDKTKLTEEENKNSASACSTSDLIIKPHAESTGPTLEWDNYDLREEALDDSVSSSVYASPLASSPVRKNLFRFGESTTGFNFSFKSALSPSKSPAKQNQSRLSVGTDEESDLTQEEERDGQYFEPVVPLPDLVEVASGEENEQVVFSHRAKLYRYDKDANQWKERGIGDIKILQNYDNKQVRIVMRRDQVLKLCANHRITPDMNMQQMKGTERAWVWTACDFADGERKVELLAVRFKLQDVAESFKQIFDEAKHAQEKDTLITPLSSRASTPRESPCGRIAVAVLEETTRERTDLNQDGDTSDVTVEVSEMSSTSETPTKTVVSPPKFVFGSESVKSIFSSEKSKPFTFGNTSATGSLFGFSFNSPSKSKSEEDSSVSQNIMQRELQLTVTEPQESYTANQKPTDSQGENYLVTSAAGSSNYTFKTLEKVERKKETDAELPSDVLIVYELTPTPGQRALADSLKLPSTFFCYKNKPGYLSEEDDDEDYEMAVKKLNGKLYPDDPKEHKTSKDPVQGIMGEIEPENERECVIVWEKKPTPEEKAKAETLKLPSTFFCGVGSDTDEDNDNLEDFQTELKKVQEAKEFLGNDVTSSTDLVCTSEAEVSVPLTSEAEVSVPSTTKCEEPDSTTQSPLTSQTLSGTDDKPVDLSTKKENDPNLTESTNQGSRTIAFGFDTTSGLSFADLASNSGDFAFGSKDKNFKWENTGAAVFGVQPASKGDEDENGSDEEVVHSDDIHFEPIVSLPEVEVKSGEEDEEILFKERAKLYRWDREVNQWKERGVGEIKILFHTQKKYYRILMRRDQVLKVCANHVITKTMNLKPLNTSNNALVWTATDYADGEAKVEQLAVRFKSQEMADSFKRRFEECQQSLSELQRAHVSLAAELSKETNPVVYFEVSADDEPLGHITMELFSNIVPRTAENFRALCTGERGFGFKNSIFHRIVPDFVCQGGDITRQDGTGGRSIYGDAFEDENFEVKHTGPGLLSMANRGRDTNNSQFFITLKKAEHLDFKHVVFGFVKDGMDVVKKIESFASPKGLVNRIVITDCNLDSSSDNSVIPLSIKSSQSKNTHRGRKHYSKPLSDLFKSFKNLDCFDDELDSLYDSSQLELEEEVIVNVSATDAVPNTVTYTYTETDVTLPSNLAPNTETCSDHDISSGLVRKTASKPETQVLSGRRLIPSHINQIYDELYVIHQKLQQENSAQQEYALQLQKREHFLVEREALLFRHEAALTKIRGVEEEVHAKFQIIKELSDVSEQNKKMEVQARKVQARLENLQRKHEFLTIQKSKDVSQAMQEIKSVKQEKMATTSKICKVPLNSHVYELLSVLMDWISDQFLKVKIEEEEGDNHKLMYTHKNYIQEKCAKAGGHGTPRIVPAPSISSALQARVPVGESRMELLALLCLEAGSAAGRFRRSVVRGARTGRKLCHCAADRESPESSGTEREFSSLLRQHHCDWAPEGTSAMVMPTWKQGQWRAQWLYWNTHDTSAPVHQSSAAASDKPQSSPGLVQDVLAGTVGKEQVPTPRHPSPGIPMADDKGLSKNLNTSSWHQPDPLEYEEVDVDSDSDGKISSLSWDKPVTPSFLFPLDNQRQYQERLYMIASNLQFSLASAGAEYAPFSSGIPLFGIELKKHRRHGL</sequence>
<keyword evidence="31" id="KW-1185">Reference proteome</keyword>
<keyword evidence="10 24" id="KW-0863">Zinc-finger</keyword>
<feature type="domain" description="PPIase cyclophilin-type" evidence="27">
    <location>
        <begin position="3086"/>
        <end position="3241"/>
    </location>
</feature>
<evidence type="ECO:0000256" key="23">
    <source>
        <dbReference type="ARBA" id="ARBA00081161"/>
    </source>
</evidence>
<feature type="domain" description="RanBP2-type" evidence="29">
    <location>
        <begin position="1776"/>
        <end position="1805"/>
    </location>
</feature>
<keyword evidence="11" id="KW-0833">Ubl conjugation pathway</keyword>
<feature type="compositionally biased region" description="Low complexity" evidence="26">
    <location>
        <begin position="2496"/>
        <end position="2513"/>
    </location>
</feature>
<feature type="domain" description="RanBD1" evidence="28">
    <location>
        <begin position="2316"/>
        <end position="2452"/>
    </location>
</feature>
<dbReference type="SMART" id="SM00547">
    <property type="entry name" value="ZnF_RBZ"/>
    <property type="match status" value="5"/>
</dbReference>
<evidence type="ECO:0000256" key="22">
    <source>
        <dbReference type="ARBA" id="ARBA00070141"/>
    </source>
</evidence>
<feature type="region of interest" description="Disordered" evidence="26">
    <location>
        <begin position="1"/>
        <end position="21"/>
    </location>
</feature>
<feature type="compositionally biased region" description="Polar residues" evidence="26">
    <location>
        <begin position="80"/>
        <end position="99"/>
    </location>
</feature>
<keyword evidence="15" id="KW-0694">RNA-binding</keyword>
<dbReference type="PANTHER" id="PTHR23138">
    <property type="entry name" value="RAN BINDING PROTEIN"/>
    <property type="match status" value="1"/>
</dbReference>
<evidence type="ECO:0000256" key="14">
    <source>
        <dbReference type="ARBA" id="ARBA00022843"/>
    </source>
</evidence>
<dbReference type="PROSITE" id="PS00170">
    <property type="entry name" value="CSA_PPIASE_1"/>
    <property type="match status" value="1"/>
</dbReference>
<keyword evidence="14" id="KW-0832">Ubl conjugation</keyword>
<dbReference type="InterPro" id="IPR011990">
    <property type="entry name" value="TPR-like_helical_dom_sf"/>
</dbReference>
<dbReference type="PROSITE" id="PS50199">
    <property type="entry name" value="ZF_RANBP2_2"/>
    <property type="match status" value="5"/>
</dbReference>
<keyword evidence="8" id="KW-0479">Metal-binding</keyword>
<accession>M7BTT7</accession>
<dbReference type="GO" id="GO:0006607">
    <property type="term" value="P:NLS-bearing protein import into nucleus"/>
    <property type="evidence" value="ECO:0007669"/>
    <property type="project" value="TreeGrafter"/>
</dbReference>
<evidence type="ECO:0000256" key="16">
    <source>
        <dbReference type="ARBA" id="ARBA00022927"/>
    </source>
</evidence>
<evidence type="ECO:0000256" key="17">
    <source>
        <dbReference type="ARBA" id="ARBA00023132"/>
    </source>
</evidence>
<feature type="domain" description="RanBD1" evidence="28">
    <location>
        <begin position="2021"/>
        <end position="2157"/>
    </location>
</feature>
<evidence type="ECO:0000313" key="30">
    <source>
        <dbReference type="EMBL" id="EMP40614.1"/>
    </source>
</evidence>
<evidence type="ECO:0000256" key="24">
    <source>
        <dbReference type="PROSITE-ProRule" id="PRU00322"/>
    </source>
</evidence>
<dbReference type="SUPFAM" id="SSF50729">
    <property type="entry name" value="PH domain-like"/>
    <property type="match status" value="4"/>
</dbReference>
<dbReference type="FunFam" id="2.30.29.30:FF:000018">
    <property type="entry name" value="E3 SUMO-protein ligase RanBP2"/>
    <property type="match status" value="4"/>
</dbReference>
<feature type="region of interest" description="Disordered" evidence="26">
    <location>
        <begin position="1735"/>
        <end position="1764"/>
    </location>
</feature>
<feature type="region of interest" description="Disordered" evidence="26">
    <location>
        <begin position="2280"/>
        <end position="2315"/>
    </location>
</feature>
<dbReference type="GO" id="GO:0008270">
    <property type="term" value="F:zinc ion binding"/>
    <property type="evidence" value="ECO:0007669"/>
    <property type="project" value="UniProtKB-KW"/>
</dbReference>
<keyword evidence="9" id="KW-0677">Repeat</keyword>
<dbReference type="SMART" id="SM00160">
    <property type="entry name" value="RanBD"/>
    <property type="match status" value="4"/>
</dbReference>
<evidence type="ECO:0000256" key="3">
    <source>
        <dbReference type="ARBA" id="ARBA00004718"/>
    </source>
</evidence>
<evidence type="ECO:0000256" key="11">
    <source>
        <dbReference type="ARBA" id="ARBA00022786"/>
    </source>
</evidence>
<protein>
    <recommendedName>
        <fullName evidence="22">E3 SUMO-protein ligase RanBP2</fullName>
    </recommendedName>
    <alternativeName>
        <fullName evidence="23">Ran-binding protein 2</fullName>
    </alternativeName>
</protein>
<keyword evidence="19" id="KW-1015">Disulfide bond</keyword>
<feature type="region of interest" description="Disordered" evidence="26">
    <location>
        <begin position="71"/>
        <end position="129"/>
    </location>
</feature>
<evidence type="ECO:0000256" key="2">
    <source>
        <dbReference type="ARBA" id="ARBA00004567"/>
    </source>
</evidence>
<evidence type="ECO:0000256" key="18">
    <source>
        <dbReference type="ARBA" id="ARBA00023136"/>
    </source>
</evidence>
<evidence type="ECO:0000256" key="9">
    <source>
        <dbReference type="ARBA" id="ARBA00022737"/>
    </source>
</evidence>
<feature type="compositionally biased region" description="Low complexity" evidence="26">
    <location>
        <begin position="2280"/>
        <end position="2289"/>
    </location>
</feature>
<name>M7BTT7_CHEMY</name>
<evidence type="ECO:0000256" key="8">
    <source>
        <dbReference type="ARBA" id="ARBA00022723"/>
    </source>
</evidence>
<dbReference type="Proteomes" id="UP000031443">
    <property type="component" value="Unassembled WGS sequence"/>
</dbReference>
<evidence type="ECO:0000256" key="4">
    <source>
        <dbReference type="ARBA" id="ARBA00022448"/>
    </source>
</evidence>
<dbReference type="Pfam" id="PF00641">
    <property type="entry name" value="Zn_ribbon_RanBP"/>
    <property type="match status" value="5"/>
</dbReference>
<dbReference type="Pfam" id="PF12185">
    <property type="entry name" value="IR1-M"/>
    <property type="match status" value="2"/>
</dbReference>
<feature type="domain" description="RanBP2-type" evidence="29">
    <location>
        <begin position="1583"/>
        <end position="1612"/>
    </location>
</feature>
<feature type="domain" description="RanBP2-type" evidence="29">
    <location>
        <begin position="1506"/>
        <end position="1535"/>
    </location>
</feature>
<proteinExistence type="inferred from homology"/>
<dbReference type="GO" id="GO:0005096">
    <property type="term" value="F:GTPase activator activity"/>
    <property type="evidence" value="ECO:0007669"/>
    <property type="project" value="TreeGrafter"/>
</dbReference>
<dbReference type="PRINTS" id="PR00153">
    <property type="entry name" value="CSAPPISMRASE"/>
</dbReference>
<dbReference type="InterPro" id="IPR000156">
    <property type="entry name" value="Ran_bind_dom"/>
</dbReference>
<dbReference type="CDD" id="cd14684">
    <property type="entry name" value="RanBD1_RanBP2-like"/>
    <property type="match status" value="1"/>
</dbReference>
<keyword evidence="4" id="KW-0813">Transport</keyword>
<evidence type="ECO:0000256" key="7">
    <source>
        <dbReference type="ARBA" id="ARBA00022679"/>
    </source>
</evidence>
<dbReference type="Gene3D" id="4.10.1060.10">
    <property type="entry name" value="Zinc finger, RanBP2-type"/>
    <property type="match status" value="5"/>
</dbReference>
<comment type="similarity">
    <text evidence="21">Belongs to the RanBP2 E3 ligase family.</text>
</comment>
<feature type="compositionally biased region" description="Acidic residues" evidence="26">
    <location>
        <begin position="2300"/>
        <end position="2312"/>
    </location>
</feature>
<dbReference type="InterPro" id="IPR002130">
    <property type="entry name" value="Cyclophilin-type_PPIase_dom"/>
</dbReference>
<dbReference type="GO" id="GO:0031965">
    <property type="term" value="C:nuclear membrane"/>
    <property type="evidence" value="ECO:0007669"/>
    <property type="project" value="UniProtKB-SubCell"/>
</dbReference>
<evidence type="ECO:0000256" key="5">
    <source>
        <dbReference type="ARBA" id="ARBA00022499"/>
    </source>
</evidence>
<evidence type="ECO:0000259" key="27">
    <source>
        <dbReference type="PROSITE" id="PS50072"/>
    </source>
</evidence>
<feature type="domain" description="RanBP2-type" evidence="29">
    <location>
        <begin position="1708"/>
        <end position="1737"/>
    </location>
</feature>
<keyword evidence="25" id="KW-0175">Coiled coil</keyword>
<keyword evidence="7" id="KW-0808">Transferase</keyword>
<feature type="domain" description="RanBD1" evidence="28">
    <location>
        <begin position="1329"/>
        <end position="1465"/>
    </location>
</feature>
<evidence type="ECO:0000256" key="12">
    <source>
        <dbReference type="ARBA" id="ARBA00022816"/>
    </source>
</evidence>
<feature type="region of interest" description="Disordered" evidence="26">
    <location>
        <begin position="1887"/>
        <end position="1936"/>
    </location>
</feature>
<dbReference type="EMBL" id="KB507513">
    <property type="protein sequence ID" value="EMP40614.1"/>
    <property type="molecule type" value="Genomic_DNA"/>
</dbReference>
<dbReference type="Pfam" id="PF21037">
    <property type="entry name" value="CCDC138_cc"/>
    <property type="match status" value="1"/>
</dbReference>
<dbReference type="FunFam" id="2.40.100.10:FF:000020">
    <property type="entry name" value="E3 SUMO-protein ligase RanBP2"/>
    <property type="match status" value="1"/>
</dbReference>
<keyword evidence="17" id="KW-0811">Translocation</keyword>
<dbReference type="CDD" id="cd13178">
    <property type="entry name" value="RanBD4_RanBP2-like"/>
    <property type="match status" value="1"/>
</dbReference>
<evidence type="ECO:0000259" key="29">
    <source>
        <dbReference type="PROSITE" id="PS50199"/>
    </source>
</evidence>
<dbReference type="PROSITE" id="PS01358">
    <property type="entry name" value="ZF_RANBP2_1"/>
    <property type="match status" value="5"/>
</dbReference>
<dbReference type="CDD" id="cd13177">
    <property type="entry name" value="RanBD2_RanBP2-like"/>
    <property type="match status" value="1"/>
</dbReference>
<feature type="region of interest" description="Disordered" evidence="26">
    <location>
        <begin position="3708"/>
        <end position="3742"/>
    </location>
</feature>
<keyword evidence="18" id="KW-0472">Membrane</keyword>
<dbReference type="Gene3D" id="2.30.29.30">
    <property type="entry name" value="Pleckstrin-homology domain (PH domain)/Phosphotyrosine-binding domain (PTB)"/>
    <property type="match status" value="4"/>
</dbReference>
<keyword evidence="20" id="KW-0539">Nucleus</keyword>
<comment type="pathway">
    <text evidence="3">Protein modification; protein sumoylation.</text>
</comment>
<dbReference type="GO" id="GO:0016740">
    <property type="term" value="F:transferase activity"/>
    <property type="evidence" value="ECO:0007669"/>
    <property type="project" value="UniProtKB-KW"/>
</dbReference>
<keyword evidence="6" id="KW-0597">Phosphoprotein</keyword>
<feature type="region of interest" description="Disordered" evidence="26">
    <location>
        <begin position="2484"/>
        <end position="2518"/>
    </location>
</feature>
<dbReference type="InterPro" id="IPR029000">
    <property type="entry name" value="Cyclophilin-like_dom_sf"/>
</dbReference>
<evidence type="ECO:0000256" key="26">
    <source>
        <dbReference type="SAM" id="MobiDB-lite"/>
    </source>
</evidence>
<feature type="region of interest" description="Disordered" evidence="26">
    <location>
        <begin position="2800"/>
        <end position="2859"/>
    </location>
</feature>
<dbReference type="InterPro" id="IPR020892">
    <property type="entry name" value="Cyclophilin-type_PPIase_CS"/>
</dbReference>
<evidence type="ECO:0000256" key="21">
    <source>
        <dbReference type="ARBA" id="ARBA00061164"/>
    </source>
</evidence>
<dbReference type="InterPro" id="IPR045255">
    <property type="entry name" value="RanBP1-like"/>
</dbReference>
<dbReference type="Pfam" id="PF00638">
    <property type="entry name" value="Ran_BP1"/>
    <property type="match status" value="4"/>
</dbReference>
<evidence type="ECO:0000256" key="10">
    <source>
        <dbReference type="ARBA" id="ARBA00022771"/>
    </source>
</evidence>
<dbReference type="Gene3D" id="2.40.100.10">
    <property type="entry name" value="Cyclophilin-like"/>
    <property type="match status" value="1"/>
</dbReference>
<organism evidence="30 31">
    <name type="scientific">Chelonia mydas</name>
    <name type="common">Green sea-turtle</name>
    <name type="synonym">Chelonia agassizi</name>
    <dbReference type="NCBI Taxonomy" id="8469"/>
    <lineage>
        <taxon>Eukaryota</taxon>
        <taxon>Metazoa</taxon>
        <taxon>Chordata</taxon>
        <taxon>Craniata</taxon>
        <taxon>Vertebrata</taxon>
        <taxon>Euteleostomi</taxon>
        <taxon>Archelosauria</taxon>
        <taxon>Testudinata</taxon>
        <taxon>Testudines</taxon>
        <taxon>Cryptodira</taxon>
        <taxon>Durocryptodira</taxon>
        <taxon>Americhelydia</taxon>
        <taxon>Chelonioidea</taxon>
        <taxon>Cheloniidae</taxon>
        <taxon>Chelonia</taxon>
    </lineage>
</organism>
<evidence type="ECO:0000256" key="15">
    <source>
        <dbReference type="ARBA" id="ARBA00022884"/>
    </source>
</evidence>
<feature type="compositionally biased region" description="Low complexity" evidence="26">
    <location>
        <begin position="2821"/>
        <end position="2833"/>
    </location>
</feature>
<keyword evidence="5" id="KW-1017">Isopeptide bond</keyword>
<feature type="compositionally biased region" description="Basic and acidic residues" evidence="26">
    <location>
        <begin position="1916"/>
        <end position="1925"/>
    </location>
</feature>
<dbReference type="InterPro" id="IPR036443">
    <property type="entry name" value="Znf_RanBP2_sf"/>
</dbReference>
<dbReference type="eggNOG" id="KOG0864">
    <property type="taxonomic scope" value="Eukaryota"/>
</dbReference>
<keyword evidence="30" id="KW-0436">Ligase</keyword>
<keyword evidence="13" id="KW-0862">Zinc</keyword>
<dbReference type="PROSITE" id="PS50196">
    <property type="entry name" value="RANBD1"/>
    <property type="match status" value="4"/>
</dbReference>
<dbReference type="GO" id="GO:0016874">
    <property type="term" value="F:ligase activity"/>
    <property type="evidence" value="ECO:0007669"/>
    <property type="project" value="UniProtKB-KW"/>
</dbReference>
<dbReference type="InterPro" id="IPR022011">
    <property type="entry name" value="IR1-M"/>
</dbReference>
<feature type="domain" description="RanBP2-type" evidence="29">
    <location>
        <begin position="1646"/>
        <end position="1675"/>
    </location>
</feature>
<keyword evidence="16" id="KW-0653">Protein transport</keyword>
<feature type="region of interest" description="Disordered" evidence="26">
    <location>
        <begin position="1297"/>
        <end position="1328"/>
    </location>
</feature>